<feature type="domain" description="ABC transporter" evidence="5">
    <location>
        <begin position="310"/>
        <end position="525"/>
    </location>
</feature>
<evidence type="ECO:0000256" key="3">
    <source>
        <dbReference type="ARBA" id="ARBA00022741"/>
    </source>
</evidence>
<keyword evidence="3" id="KW-0547">Nucleotide-binding</keyword>
<sequence length="549" mass="57216">MTMAQWEGVSIRYPFATDDAVGPVDIDVEQGERVLVLGPSGSGKSSLMLALTGLIPNAVPAIVAGWIKLNGADVASRSAAQWADTVAQYFQNADETLCGMRVGEEIAFALENQGMDPATITARTADVLDRLGLPQAWQGRRSSTLSGGERQLVALASVLAQETPVLIADEPTSHLSPAATAKVHGLLSERETFDAVVVIDHRLDGLIDAIDRVVVLGEDGAVLADMPPGPLFRERGQDLVQAGIWRPGFSALDDMLGAIGLAAEQAPLSFADVLAPFDPGVGDDAAVAAAGVVAQRYIEQRISVPSAGGKVVASLRQADCAPPMGRAVLKDIDLDIREGEIVGLIGPNGAGKTTLAASLAGVLRLRAGHREGPMAGIAFQNPEAQLVAASVREEILGAMDGGGDCQAVLEQWGLAGFAERHPFELSFGQKRRLALASLDAGGRWPFVVFDEPFSGLDAAGAAMVAEHLLALKEKGKGVVLVTHDMDMAVKLCDRIAVIADGGILAEGKPLDILGDAAVTEAAGLARPTFAPVLDWLERVGLAARMRAAG</sequence>
<name>A0ABZ2IBY9_9HYPH</name>
<dbReference type="PROSITE" id="PS50893">
    <property type="entry name" value="ABC_TRANSPORTER_2"/>
    <property type="match status" value="2"/>
</dbReference>
<dbReference type="Gene3D" id="3.40.50.300">
    <property type="entry name" value="P-loop containing nucleotide triphosphate hydrolases"/>
    <property type="match status" value="2"/>
</dbReference>
<organism evidence="6 7">
    <name type="scientific">Pelagibacterium nitratireducens</name>
    <dbReference type="NCBI Taxonomy" id="1046114"/>
    <lineage>
        <taxon>Bacteria</taxon>
        <taxon>Pseudomonadati</taxon>
        <taxon>Pseudomonadota</taxon>
        <taxon>Alphaproteobacteria</taxon>
        <taxon>Hyphomicrobiales</taxon>
        <taxon>Devosiaceae</taxon>
        <taxon>Pelagibacterium</taxon>
    </lineage>
</organism>
<evidence type="ECO:0000313" key="7">
    <source>
        <dbReference type="Proteomes" id="UP001369958"/>
    </source>
</evidence>
<dbReference type="PANTHER" id="PTHR43553:SF24">
    <property type="entry name" value="ENERGY-COUPLING FACTOR TRANSPORTER ATP-BINDING PROTEIN ECFA1"/>
    <property type="match status" value="1"/>
</dbReference>
<reference evidence="6 7" key="1">
    <citation type="submission" date="2024-02" db="EMBL/GenBank/DDBJ databases">
        <title>Complete genome sequence of Pelagibacterium nitratireducens ZH15.</title>
        <authorList>
            <person name="Zhao L.H."/>
        </authorList>
    </citation>
    <scope>NUCLEOTIDE SEQUENCE [LARGE SCALE GENOMIC DNA]</scope>
    <source>
        <strain evidence="6 7">ZH15</strain>
    </source>
</reference>
<dbReference type="EMBL" id="CP146275">
    <property type="protein sequence ID" value="WWT34582.1"/>
    <property type="molecule type" value="Genomic_DNA"/>
</dbReference>
<evidence type="ECO:0000256" key="1">
    <source>
        <dbReference type="ARBA" id="ARBA00005417"/>
    </source>
</evidence>
<dbReference type="SUPFAM" id="SSF52540">
    <property type="entry name" value="P-loop containing nucleoside triphosphate hydrolases"/>
    <property type="match status" value="2"/>
</dbReference>
<evidence type="ECO:0000313" key="6">
    <source>
        <dbReference type="EMBL" id="WWT34582.1"/>
    </source>
</evidence>
<keyword evidence="7" id="KW-1185">Reference proteome</keyword>
<comment type="similarity">
    <text evidence="1">Belongs to the ABC transporter superfamily.</text>
</comment>
<dbReference type="InterPro" id="IPR015856">
    <property type="entry name" value="ABC_transpr_CbiO/EcfA_su"/>
</dbReference>
<evidence type="ECO:0000259" key="5">
    <source>
        <dbReference type="PROSITE" id="PS50893"/>
    </source>
</evidence>
<proteinExistence type="inferred from homology"/>
<dbReference type="CDD" id="cd03225">
    <property type="entry name" value="ABC_cobalt_CbiO_domain1"/>
    <property type="match status" value="2"/>
</dbReference>
<evidence type="ECO:0000256" key="4">
    <source>
        <dbReference type="ARBA" id="ARBA00022840"/>
    </source>
</evidence>
<dbReference type="GO" id="GO:0005524">
    <property type="term" value="F:ATP binding"/>
    <property type="evidence" value="ECO:0007669"/>
    <property type="project" value="UniProtKB-KW"/>
</dbReference>
<dbReference type="SMART" id="SM00382">
    <property type="entry name" value="AAA"/>
    <property type="match status" value="2"/>
</dbReference>
<protein>
    <submittedName>
        <fullName evidence="6">ATP-binding cassette domain-containing protein</fullName>
    </submittedName>
</protein>
<dbReference type="InterPro" id="IPR003593">
    <property type="entry name" value="AAA+_ATPase"/>
</dbReference>
<gene>
    <name evidence="6" type="ORF">V6617_08985</name>
</gene>
<dbReference type="Pfam" id="PF00005">
    <property type="entry name" value="ABC_tran"/>
    <property type="match status" value="2"/>
</dbReference>
<dbReference type="RefSeq" id="WP_338610572.1">
    <property type="nucleotide sequence ID" value="NZ_CP146275.1"/>
</dbReference>
<dbReference type="InterPro" id="IPR017871">
    <property type="entry name" value="ABC_transporter-like_CS"/>
</dbReference>
<dbReference type="InterPro" id="IPR027417">
    <property type="entry name" value="P-loop_NTPase"/>
</dbReference>
<evidence type="ECO:0000256" key="2">
    <source>
        <dbReference type="ARBA" id="ARBA00022448"/>
    </source>
</evidence>
<accession>A0ABZ2IBY9</accession>
<dbReference type="PANTHER" id="PTHR43553">
    <property type="entry name" value="HEAVY METAL TRANSPORTER"/>
    <property type="match status" value="1"/>
</dbReference>
<feature type="domain" description="ABC transporter" evidence="5">
    <location>
        <begin position="4"/>
        <end position="244"/>
    </location>
</feature>
<keyword evidence="4 6" id="KW-0067">ATP-binding</keyword>
<dbReference type="PROSITE" id="PS00211">
    <property type="entry name" value="ABC_TRANSPORTER_1"/>
    <property type="match status" value="1"/>
</dbReference>
<dbReference type="Proteomes" id="UP001369958">
    <property type="component" value="Chromosome"/>
</dbReference>
<dbReference type="InterPro" id="IPR050095">
    <property type="entry name" value="ECF_ABC_transporter_ATP-bd"/>
</dbReference>
<dbReference type="InterPro" id="IPR003439">
    <property type="entry name" value="ABC_transporter-like_ATP-bd"/>
</dbReference>
<keyword evidence="2" id="KW-0813">Transport</keyword>